<evidence type="ECO:0000313" key="1">
    <source>
        <dbReference type="EMBL" id="VAX33489.1"/>
    </source>
</evidence>
<dbReference type="Gene3D" id="3.30.2130.10">
    <property type="entry name" value="VC0802-like"/>
    <property type="match status" value="1"/>
</dbReference>
<accession>A0A3B1CTY2</accession>
<gene>
    <name evidence="1" type="ORF">MNBD_NITROSPIRAE01-15</name>
</gene>
<proteinExistence type="predicted"/>
<dbReference type="InterPro" id="IPR045865">
    <property type="entry name" value="ACT-like_dom_sf"/>
</dbReference>
<dbReference type="CDD" id="cd02116">
    <property type="entry name" value="ACT"/>
    <property type="match status" value="2"/>
</dbReference>
<dbReference type="AlphaFoldDB" id="A0A3B1CTY2"/>
<protein>
    <recommendedName>
        <fullName evidence="2">ACT domain-containing protein</fullName>
    </recommendedName>
</protein>
<sequence>MDIERATYFTIDTDDRPGQLARFSKRMSEYEINLAGVWSFGTGRGNAEIVAIPRNPNAFKKMIREAGWTFKEGSCFHLIGEDRPGALADTLDLIAQEGINLHAVDAMGFERQYSAYVWCDEGDVEKLRKVLKGW</sequence>
<dbReference type="SUPFAM" id="SSF55021">
    <property type="entry name" value="ACT-like"/>
    <property type="match status" value="2"/>
</dbReference>
<evidence type="ECO:0008006" key="2">
    <source>
        <dbReference type="Google" id="ProtNLM"/>
    </source>
</evidence>
<reference evidence="1" key="1">
    <citation type="submission" date="2018-06" db="EMBL/GenBank/DDBJ databases">
        <authorList>
            <person name="Zhirakovskaya E."/>
        </authorList>
    </citation>
    <scope>NUCLEOTIDE SEQUENCE</scope>
</reference>
<name>A0A3B1CTY2_9ZZZZ</name>
<dbReference type="EMBL" id="UOGF01000109">
    <property type="protein sequence ID" value="VAX33489.1"/>
    <property type="molecule type" value="Genomic_DNA"/>
</dbReference>
<organism evidence="1">
    <name type="scientific">hydrothermal vent metagenome</name>
    <dbReference type="NCBI Taxonomy" id="652676"/>
    <lineage>
        <taxon>unclassified sequences</taxon>
        <taxon>metagenomes</taxon>
        <taxon>ecological metagenomes</taxon>
    </lineage>
</organism>